<dbReference type="EMBL" id="JAAJRI010000007">
    <property type="protein sequence ID" value="NGE88963.1"/>
    <property type="molecule type" value="Genomic_DNA"/>
</dbReference>
<dbReference type="InterPro" id="IPR010359">
    <property type="entry name" value="IrrE_HExxH"/>
</dbReference>
<organism evidence="3 6">
    <name type="scientific">Escherichia coli</name>
    <dbReference type="NCBI Taxonomy" id="562"/>
    <lineage>
        <taxon>Bacteria</taxon>
        <taxon>Pseudomonadati</taxon>
        <taxon>Pseudomonadota</taxon>
        <taxon>Gammaproteobacteria</taxon>
        <taxon>Enterobacterales</taxon>
        <taxon>Enterobacteriaceae</taxon>
        <taxon>Escherichia</taxon>
    </lineage>
</organism>
<dbReference type="Gene3D" id="1.10.10.2910">
    <property type="match status" value="1"/>
</dbReference>
<dbReference type="RefSeq" id="WP_000062344.1">
    <property type="nucleotide sequence ID" value="NZ_AP019538.1"/>
</dbReference>
<dbReference type="CDD" id="cd00093">
    <property type="entry name" value="HTH_XRE"/>
    <property type="match status" value="1"/>
</dbReference>
<evidence type="ECO:0000313" key="5">
    <source>
        <dbReference type="Proteomes" id="UP000324120"/>
    </source>
</evidence>
<dbReference type="GO" id="GO:0003677">
    <property type="term" value="F:DNA binding"/>
    <property type="evidence" value="ECO:0007669"/>
    <property type="project" value="InterPro"/>
</dbReference>
<proteinExistence type="inferred from homology"/>
<comment type="similarity">
    <text evidence="1">Belongs to the short-chain fatty acyl-CoA assimilation regulator (ScfR) family.</text>
</comment>
<evidence type="ECO:0000259" key="2">
    <source>
        <dbReference type="PROSITE" id="PS50943"/>
    </source>
</evidence>
<protein>
    <submittedName>
        <fullName evidence="3">ImmA/IrrE family metallo-endopeptidase</fullName>
    </submittedName>
</protein>
<comment type="caution">
    <text evidence="3">The sequence shown here is derived from an EMBL/GenBank/DDBJ whole genome shotgun (WGS) entry which is preliminary data.</text>
</comment>
<evidence type="ECO:0000313" key="4">
    <source>
        <dbReference type="EMBL" id="TZE49283.1"/>
    </source>
</evidence>
<dbReference type="Pfam" id="PF01381">
    <property type="entry name" value="HTH_3"/>
    <property type="match status" value="1"/>
</dbReference>
<reference evidence="4 5" key="1">
    <citation type="submission" date="2019-06" db="EMBL/GenBank/DDBJ databases">
        <title>The presence and diversity of blaCTX-M among Escherichia coli from urban wastewater and feedlot cattle, in Alberta, Canada.</title>
        <authorList>
            <person name="Cormier A.C."/>
            <person name="Chalmer G."/>
            <person name="Cook S.R."/>
            <person name="Zaheer R."/>
            <person name="Hannon S.J."/>
            <person name="Booker C.W."/>
            <person name="Read R."/>
            <person name="Gow S.P."/>
            <person name="Mcallister T.A."/>
            <person name="Boerlin P."/>
        </authorList>
    </citation>
    <scope>NUCLEOTIDE SEQUENCE [LARGE SCALE GENOMIC DNA]</scope>
    <source>
        <strain evidence="4 5">347</strain>
    </source>
</reference>
<dbReference type="InterPro" id="IPR052345">
    <property type="entry name" value="Rad_response_metalloprotease"/>
</dbReference>
<accession>A0A2S4A9G1</accession>
<sequence length="381" mass="43098">MSMNIAQTPFTDKSFNPRRLEEAREAKGLTMAELARVLNISRQAISSFEKGLKSPSADTLSAIAKVLGFPERFFLASSASPSLEGAIHFRSRSTATKKARVTGKTRGRWAALILDECLKYAQLPDVVLPEFDIIDFEVLSLSDIEDMSTQLRRFWGLGDGPILNLTRLVENKGIVVSHLPSGEKVDAFSFWHNGRPLIMLDSSKTAVRMRFSLAHELGHLIMHRAVEDDYLNDKELFDLVELQADYFASSFLMPATTFGREFYSPNLSALERLKLRWITSIGSIAMRSHSLKLISDNQKSYIFKQLAPFHRREPLDDAIPKEEPELLNKLLLLLDKHSIIKVTELTDIFALPLNELSAITRFKESDMIHSDNVISFTIKQK</sequence>
<dbReference type="PANTHER" id="PTHR43236">
    <property type="entry name" value="ANTITOXIN HIGA1"/>
    <property type="match status" value="1"/>
</dbReference>
<dbReference type="PANTHER" id="PTHR43236:SF1">
    <property type="entry name" value="BLL7220 PROTEIN"/>
    <property type="match status" value="1"/>
</dbReference>
<name>A0A2S4A9G1_ECOLX</name>
<dbReference type="InterPro" id="IPR001387">
    <property type="entry name" value="Cro/C1-type_HTH"/>
</dbReference>
<dbReference type="AlphaFoldDB" id="A0A2S4A9G1"/>
<dbReference type="SMART" id="SM00530">
    <property type="entry name" value="HTH_XRE"/>
    <property type="match status" value="1"/>
</dbReference>
<evidence type="ECO:0000313" key="3">
    <source>
        <dbReference type="EMBL" id="NGE88963.1"/>
    </source>
</evidence>
<dbReference type="Gene3D" id="1.10.260.40">
    <property type="entry name" value="lambda repressor-like DNA-binding domains"/>
    <property type="match status" value="1"/>
</dbReference>
<dbReference type="Pfam" id="PF06114">
    <property type="entry name" value="Peptidase_M78"/>
    <property type="match status" value="1"/>
</dbReference>
<dbReference type="EMBL" id="VHKY01000005">
    <property type="protein sequence ID" value="TZE49283.1"/>
    <property type="molecule type" value="Genomic_DNA"/>
</dbReference>
<dbReference type="SUPFAM" id="SSF47413">
    <property type="entry name" value="lambda repressor-like DNA-binding domains"/>
    <property type="match status" value="1"/>
</dbReference>
<reference evidence="3 6" key="2">
    <citation type="submission" date="2020-02" db="EMBL/GenBank/DDBJ databases">
        <title>WGS of Carbapenem-Resistant Enterobacteriaceae.</title>
        <authorList>
            <person name="Tokajian S."/>
            <person name="El Chaar M."/>
            <person name="El Khoury M."/>
        </authorList>
    </citation>
    <scope>NUCLEOTIDE SEQUENCE [LARGE SCALE GENOMIC DNA]</scope>
    <source>
        <strain evidence="3 6">ECM_75</strain>
    </source>
</reference>
<evidence type="ECO:0000313" key="6">
    <source>
        <dbReference type="Proteomes" id="UP000472856"/>
    </source>
</evidence>
<feature type="domain" description="HTH cro/C1-type" evidence="2">
    <location>
        <begin position="20"/>
        <end position="74"/>
    </location>
</feature>
<dbReference type="PROSITE" id="PS50943">
    <property type="entry name" value="HTH_CROC1"/>
    <property type="match status" value="1"/>
</dbReference>
<evidence type="ECO:0000256" key="1">
    <source>
        <dbReference type="ARBA" id="ARBA00007227"/>
    </source>
</evidence>
<gene>
    <name evidence="4" type="ORF">FKO60_10795</name>
    <name evidence="3" type="ORF">G5603_12280</name>
</gene>
<dbReference type="Proteomes" id="UP000472856">
    <property type="component" value="Unassembled WGS sequence"/>
</dbReference>
<dbReference type="InterPro" id="IPR010982">
    <property type="entry name" value="Lambda_DNA-bd_dom_sf"/>
</dbReference>
<dbReference type="Proteomes" id="UP000324120">
    <property type="component" value="Unassembled WGS sequence"/>
</dbReference>